<dbReference type="InterPro" id="IPR050189">
    <property type="entry name" value="MFS_Efflux_Transporters"/>
</dbReference>
<keyword evidence="3 6" id="KW-0812">Transmembrane</keyword>
<name>A0A917RNQ3_9NOCA</name>
<feature type="transmembrane region" description="Helical" evidence="6">
    <location>
        <begin position="151"/>
        <end position="171"/>
    </location>
</feature>
<feature type="transmembrane region" description="Helical" evidence="6">
    <location>
        <begin position="322"/>
        <end position="346"/>
    </location>
</feature>
<feature type="transmembrane region" description="Helical" evidence="6">
    <location>
        <begin position="37"/>
        <end position="56"/>
    </location>
</feature>
<dbReference type="GO" id="GO:0005886">
    <property type="term" value="C:plasma membrane"/>
    <property type="evidence" value="ECO:0007669"/>
    <property type="project" value="UniProtKB-SubCell"/>
</dbReference>
<protein>
    <recommendedName>
        <fullName evidence="7">Major facilitator superfamily (MFS) profile domain-containing protein</fullName>
    </recommendedName>
</protein>
<dbReference type="Gene3D" id="1.20.1250.20">
    <property type="entry name" value="MFS general substrate transporter like domains"/>
    <property type="match status" value="2"/>
</dbReference>
<evidence type="ECO:0000256" key="2">
    <source>
        <dbReference type="ARBA" id="ARBA00022475"/>
    </source>
</evidence>
<evidence type="ECO:0000259" key="7">
    <source>
        <dbReference type="PROSITE" id="PS50850"/>
    </source>
</evidence>
<dbReference type="Proteomes" id="UP000638263">
    <property type="component" value="Unassembled WGS sequence"/>
</dbReference>
<dbReference type="InterPro" id="IPR020846">
    <property type="entry name" value="MFS_dom"/>
</dbReference>
<dbReference type="InterPro" id="IPR036259">
    <property type="entry name" value="MFS_trans_sf"/>
</dbReference>
<evidence type="ECO:0000256" key="5">
    <source>
        <dbReference type="ARBA" id="ARBA00023136"/>
    </source>
</evidence>
<sequence>MLWVALAACMGVGPLVLYAFTAVSPLVIGDLGLTPTQYGAVSAIAFASAAGTALLLGRRTSRVEAGTLMVAISLGAALGILLLAVATSYVVVVAAAVVAGAAQALSNPATNRMVAGLAPDRRGALIGWKQSGVQMSQFAAGLLTPSLAVLAGWRVAVACCLLVAVIGVLSARRVRRATVVRPPDPEQGTDAVSVPMLTAYIFFMGFGLQATNAYTPLFAHQRLGFGVRTAGLTAAMIGVVGLSSRIWWGRRSDRQELAPSTFTVLALGSAAGVALVLSAVWAGAWAVWVGAGVFGAAALASNSVTMSALVRSVPPARLGAATALLVTGLYLGFATGPLVFGLVLGHALSFELAWLLPLAAFAVAAVLGCLTGQSRPQLKGTPC</sequence>
<dbReference type="PANTHER" id="PTHR43124:SF3">
    <property type="entry name" value="CHLORAMPHENICOL EFFLUX PUMP RV0191"/>
    <property type="match status" value="1"/>
</dbReference>
<reference evidence="8" key="2">
    <citation type="submission" date="2020-09" db="EMBL/GenBank/DDBJ databases">
        <authorList>
            <person name="Sun Q."/>
            <person name="Zhou Y."/>
        </authorList>
    </citation>
    <scope>NUCLEOTIDE SEQUENCE</scope>
    <source>
        <strain evidence="8">CGMCC 4.3508</strain>
    </source>
</reference>
<evidence type="ECO:0000256" key="3">
    <source>
        <dbReference type="ARBA" id="ARBA00022692"/>
    </source>
</evidence>
<dbReference type="EMBL" id="BMMH01000006">
    <property type="protein sequence ID" value="GGL16340.1"/>
    <property type="molecule type" value="Genomic_DNA"/>
</dbReference>
<feature type="transmembrane region" description="Helical" evidence="6">
    <location>
        <begin position="260"/>
        <end position="281"/>
    </location>
</feature>
<dbReference type="SUPFAM" id="SSF103473">
    <property type="entry name" value="MFS general substrate transporter"/>
    <property type="match status" value="1"/>
</dbReference>
<keyword evidence="2" id="KW-1003">Cell membrane</keyword>
<evidence type="ECO:0000313" key="8">
    <source>
        <dbReference type="EMBL" id="GGL16340.1"/>
    </source>
</evidence>
<feature type="transmembrane region" description="Helical" evidence="6">
    <location>
        <begin position="287"/>
        <end position="310"/>
    </location>
</feature>
<feature type="transmembrane region" description="Helical" evidence="6">
    <location>
        <begin position="230"/>
        <end position="248"/>
    </location>
</feature>
<comment type="caution">
    <text evidence="8">The sequence shown here is derived from an EMBL/GenBank/DDBJ whole genome shotgun (WGS) entry which is preliminary data.</text>
</comment>
<keyword evidence="9" id="KW-1185">Reference proteome</keyword>
<dbReference type="PANTHER" id="PTHR43124">
    <property type="entry name" value="PURINE EFFLUX PUMP PBUE"/>
    <property type="match status" value="1"/>
</dbReference>
<dbReference type="AlphaFoldDB" id="A0A917RNQ3"/>
<evidence type="ECO:0000256" key="6">
    <source>
        <dbReference type="SAM" id="Phobius"/>
    </source>
</evidence>
<dbReference type="Pfam" id="PF07690">
    <property type="entry name" value="MFS_1"/>
    <property type="match status" value="1"/>
</dbReference>
<keyword evidence="5 6" id="KW-0472">Membrane</keyword>
<feature type="transmembrane region" description="Helical" evidence="6">
    <location>
        <begin position="192"/>
        <end position="210"/>
    </location>
</feature>
<organism evidence="8 9">
    <name type="scientific">Nocardia jinanensis</name>
    <dbReference type="NCBI Taxonomy" id="382504"/>
    <lineage>
        <taxon>Bacteria</taxon>
        <taxon>Bacillati</taxon>
        <taxon>Actinomycetota</taxon>
        <taxon>Actinomycetes</taxon>
        <taxon>Mycobacteriales</taxon>
        <taxon>Nocardiaceae</taxon>
        <taxon>Nocardia</taxon>
    </lineage>
</organism>
<evidence type="ECO:0000256" key="4">
    <source>
        <dbReference type="ARBA" id="ARBA00022989"/>
    </source>
</evidence>
<evidence type="ECO:0000256" key="1">
    <source>
        <dbReference type="ARBA" id="ARBA00004651"/>
    </source>
</evidence>
<feature type="domain" description="Major facilitator superfamily (MFS) profile" evidence="7">
    <location>
        <begin position="1"/>
        <end position="377"/>
    </location>
</feature>
<dbReference type="PROSITE" id="PS50850">
    <property type="entry name" value="MFS"/>
    <property type="match status" value="1"/>
</dbReference>
<comment type="subcellular location">
    <subcellularLocation>
        <location evidence="1">Cell membrane</location>
        <topology evidence="1">Multi-pass membrane protein</topology>
    </subcellularLocation>
</comment>
<accession>A0A917RNQ3</accession>
<feature type="transmembrane region" description="Helical" evidence="6">
    <location>
        <begin position="352"/>
        <end position="370"/>
    </location>
</feature>
<feature type="transmembrane region" description="Helical" evidence="6">
    <location>
        <begin position="68"/>
        <end position="101"/>
    </location>
</feature>
<evidence type="ECO:0000313" key="9">
    <source>
        <dbReference type="Proteomes" id="UP000638263"/>
    </source>
</evidence>
<dbReference type="GO" id="GO:0022857">
    <property type="term" value="F:transmembrane transporter activity"/>
    <property type="evidence" value="ECO:0007669"/>
    <property type="project" value="InterPro"/>
</dbReference>
<dbReference type="InterPro" id="IPR011701">
    <property type="entry name" value="MFS"/>
</dbReference>
<keyword evidence="4 6" id="KW-1133">Transmembrane helix</keyword>
<reference evidence="8" key="1">
    <citation type="journal article" date="2014" name="Int. J. Syst. Evol. Microbiol.">
        <title>Complete genome sequence of Corynebacterium casei LMG S-19264T (=DSM 44701T), isolated from a smear-ripened cheese.</title>
        <authorList>
            <consortium name="US DOE Joint Genome Institute (JGI-PGF)"/>
            <person name="Walter F."/>
            <person name="Albersmeier A."/>
            <person name="Kalinowski J."/>
            <person name="Ruckert C."/>
        </authorList>
    </citation>
    <scope>NUCLEOTIDE SEQUENCE</scope>
    <source>
        <strain evidence="8">CGMCC 4.3508</strain>
    </source>
</reference>
<proteinExistence type="predicted"/>
<gene>
    <name evidence="8" type="ORF">GCM10011588_33780</name>
</gene>